<sequence>MDEERITLHQHYKDGELSNDAADILLGDTIEGIDCERGAFEEATELNTTDVFLE</sequence>
<protein>
    <submittedName>
        <fullName evidence="1">Uncharacterized protein</fullName>
    </submittedName>
</protein>
<dbReference type="RefSeq" id="WP_256396636.1">
    <property type="nucleotide sequence ID" value="NZ_JANHDJ010000005.1"/>
</dbReference>
<organism evidence="1 2">
    <name type="scientific">Halohasta litorea</name>
    <dbReference type="NCBI Taxonomy" id="869891"/>
    <lineage>
        <taxon>Archaea</taxon>
        <taxon>Methanobacteriati</taxon>
        <taxon>Methanobacteriota</taxon>
        <taxon>Stenosarchaea group</taxon>
        <taxon>Halobacteria</taxon>
        <taxon>Halobacteriales</taxon>
        <taxon>Haloferacaceae</taxon>
        <taxon>Halohasta</taxon>
    </lineage>
</organism>
<evidence type="ECO:0000313" key="1">
    <source>
        <dbReference type="EMBL" id="MFD1641767.1"/>
    </source>
</evidence>
<dbReference type="EMBL" id="JBHUDM010000002">
    <property type="protein sequence ID" value="MFD1641767.1"/>
    <property type="molecule type" value="Genomic_DNA"/>
</dbReference>
<dbReference type="Proteomes" id="UP001597052">
    <property type="component" value="Unassembled WGS sequence"/>
</dbReference>
<dbReference type="Pfam" id="PF26261">
    <property type="entry name" value="DUF8065"/>
    <property type="match status" value="1"/>
</dbReference>
<gene>
    <name evidence="1" type="ORF">ACFSBW_07755</name>
</gene>
<comment type="caution">
    <text evidence="1">The sequence shown here is derived from an EMBL/GenBank/DDBJ whole genome shotgun (WGS) entry which is preliminary data.</text>
</comment>
<accession>A0ABD6D6N5</accession>
<dbReference type="InterPro" id="IPR058378">
    <property type="entry name" value="DUF8065"/>
</dbReference>
<evidence type="ECO:0000313" key="2">
    <source>
        <dbReference type="Proteomes" id="UP001597052"/>
    </source>
</evidence>
<keyword evidence="2" id="KW-1185">Reference proteome</keyword>
<proteinExistence type="predicted"/>
<dbReference type="AlphaFoldDB" id="A0ABD6D6N5"/>
<name>A0ABD6D6N5_9EURY</name>
<reference evidence="1 2" key="1">
    <citation type="journal article" date="2019" name="Int. J. Syst. Evol. Microbiol.">
        <title>The Global Catalogue of Microorganisms (GCM) 10K type strain sequencing project: providing services to taxonomists for standard genome sequencing and annotation.</title>
        <authorList>
            <consortium name="The Broad Institute Genomics Platform"/>
            <consortium name="The Broad Institute Genome Sequencing Center for Infectious Disease"/>
            <person name="Wu L."/>
            <person name="Ma J."/>
        </authorList>
    </citation>
    <scope>NUCLEOTIDE SEQUENCE [LARGE SCALE GENOMIC DNA]</scope>
    <source>
        <strain evidence="1 2">CGMCC 1.10593</strain>
    </source>
</reference>